<dbReference type="HAMAP" id="MF_01043">
    <property type="entry name" value="PlsY"/>
    <property type="match status" value="1"/>
</dbReference>
<dbReference type="AlphaFoldDB" id="A0A2U1E3P4"/>
<keyword evidence="8 10" id="KW-0594">Phospholipid biosynthesis</keyword>
<evidence type="ECO:0000256" key="5">
    <source>
        <dbReference type="ARBA" id="ARBA00022989"/>
    </source>
</evidence>
<comment type="function">
    <text evidence="10">Catalyzes the transfer of an acyl group from acyl-phosphate (acyl-PO(4)) to glycerol-3-phosphate (G3P) to form lysophosphatidic acid (LPA). This enzyme utilizes acyl-phosphate as fatty acyl donor, but not acyl-CoA or acyl-ACP.</text>
</comment>
<comment type="caution">
    <text evidence="11">The sequence shown here is derived from an EMBL/GenBank/DDBJ whole genome shotgun (WGS) entry which is preliminary data.</text>
</comment>
<dbReference type="NCBIfam" id="TIGR00023">
    <property type="entry name" value="glycerol-3-phosphate 1-O-acyltransferase PlsY"/>
    <property type="match status" value="1"/>
</dbReference>
<name>A0A2U1E3P4_9FIRM</name>
<feature type="transmembrane region" description="Helical" evidence="10">
    <location>
        <begin position="75"/>
        <end position="94"/>
    </location>
</feature>
<evidence type="ECO:0000256" key="2">
    <source>
        <dbReference type="ARBA" id="ARBA00022516"/>
    </source>
</evidence>
<comment type="similarity">
    <text evidence="10">Belongs to the PlsY family.</text>
</comment>
<organism evidence="11 12">
    <name type="scientific">Ezakiella coagulans</name>
    <dbReference type="NCBI Taxonomy" id="46507"/>
    <lineage>
        <taxon>Bacteria</taxon>
        <taxon>Bacillati</taxon>
        <taxon>Bacillota</taxon>
        <taxon>Tissierellia</taxon>
        <taxon>Ezakiella</taxon>
    </lineage>
</organism>
<evidence type="ECO:0000256" key="9">
    <source>
        <dbReference type="ARBA" id="ARBA00023264"/>
    </source>
</evidence>
<keyword evidence="9 10" id="KW-1208">Phospholipid metabolism</keyword>
<dbReference type="PANTHER" id="PTHR30309:SF0">
    <property type="entry name" value="GLYCEROL-3-PHOSPHATE ACYLTRANSFERASE-RELATED"/>
    <property type="match status" value="1"/>
</dbReference>
<feature type="transmembrane region" description="Helical" evidence="10">
    <location>
        <begin position="134"/>
        <end position="152"/>
    </location>
</feature>
<keyword evidence="7 10" id="KW-0472">Membrane</keyword>
<keyword evidence="12" id="KW-1185">Reference proteome</keyword>
<keyword evidence="4 10" id="KW-0812">Transmembrane</keyword>
<dbReference type="Pfam" id="PF02660">
    <property type="entry name" value="G3P_acyltransf"/>
    <property type="match status" value="1"/>
</dbReference>
<dbReference type="UniPathway" id="UPA00085"/>
<dbReference type="InterPro" id="IPR003811">
    <property type="entry name" value="G3P_acylTferase_PlsY"/>
</dbReference>
<sequence>MNYLYYLLAYIIGSISFSYLLVKIFKNEDVRNKGSKNAGGTNVIRIYGWKLGLPVAILDIFKGVFVTFIFKKYDLGYPVVALFFAVLGHCYPIFMKFKGGKGIATTAGGFIFLFINIFPFGLAVFAGLAVLTGYVSVASIFMVFTSGILIIYTYALDKIEIVAIAGIILLAIIRHNSNIKRLIRREENQFRIGGK</sequence>
<feature type="transmembrane region" description="Helical" evidence="10">
    <location>
        <begin position="46"/>
        <end position="69"/>
    </location>
</feature>
<dbReference type="PANTHER" id="PTHR30309">
    <property type="entry name" value="INNER MEMBRANE PROTEIN YGIH"/>
    <property type="match status" value="1"/>
</dbReference>
<dbReference type="Proteomes" id="UP000245793">
    <property type="component" value="Unassembled WGS sequence"/>
</dbReference>
<comment type="catalytic activity">
    <reaction evidence="10">
        <text>an acyl phosphate + sn-glycerol 3-phosphate = a 1-acyl-sn-glycero-3-phosphate + phosphate</text>
        <dbReference type="Rhea" id="RHEA:34075"/>
        <dbReference type="ChEBI" id="CHEBI:43474"/>
        <dbReference type="ChEBI" id="CHEBI:57597"/>
        <dbReference type="ChEBI" id="CHEBI:57970"/>
        <dbReference type="ChEBI" id="CHEBI:59918"/>
        <dbReference type="EC" id="2.3.1.275"/>
    </reaction>
</comment>
<dbReference type="GO" id="GO:0008654">
    <property type="term" value="P:phospholipid biosynthetic process"/>
    <property type="evidence" value="ECO:0007669"/>
    <property type="project" value="UniProtKB-UniRule"/>
</dbReference>
<evidence type="ECO:0000256" key="10">
    <source>
        <dbReference type="HAMAP-Rule" id="MF_01043"/>
    </source>
</evidence>
<evidence type="ECO:0000256" key="4">
    <source>
        <dbReference type="ARBA" id="ARBA00022692"/>
    </source>
</evidence>
<evidence type="ECO:0000313" key="11">
    <source>
        <dbReference type="EMBL" id="PVY94574.1"/>
    </source>
</evidence>
<dbReference type="EMBL" id="QEKV01000004">
    <property type="protein sequence ID" value="PVY94574.1"/>
    <property type="molecule type" value="Genomic_DNA"/>
</dbReference>
<keyword evidence="11" id="KW-0012">Acyltransferase</keyword>
<dbReference type="SMART" id="SM01207">
    <property type="entry name" value="G3P_acyltransf"/>
    <property type="match status" value="1"/>
</dbReference>
<feature type="transmembrane region" description="Helical" evidence="10">
    <location>
        <begin position="6"/>
        <end position="25"/>
    </location>
</feature>
<dbReference type="GO" id="GO:0005886">
    <property type="term" value="C:plasma membrane"/>
    <property type="evidence" value="ECO:0007669"/>
    <property type="project" value="UniProtKB-SubCell"/>
</dbReference>
<evidence type="ECO:0000256" key="1">
    <source>
        <dbReference type="ARBA" id="ARBA00022475"/>
    </source>
</evidence>
<feature type="transmembrane region" description="Helical" evidence="10">
    <location>
        <begin position="106"/>
        <end position="128"/>
    </location>
</feature>
<protein>
    <recommendedName>
        <fullName evidence="10">Glycerol-3-phosphate acyltransferase</fullName>
    </recommendedName>
    <alternativeName>
        <fullName evidence="10">Acyl-PO4 G3P acyltransferase</fullName>
    </alternativeName>
    <alternativeName>
        <fullName evidence="10">Acyl-phosphate--glycerol-3-phosphate acyltransferase</fullName>
    </alternativeName>
    <alternativeName>
        <fullName evidence="10">G3P acyltransferase</fullName>
        <shortName evidence="10">GPAT</shortName>
        <ecNumber evidence="10">2.3.1.275</ecNumber>
    </alternativeName>
    <alternativeName>
        <fullName evidence="10">Lysophosphatidic acid synthase</fullName>
        <shortName evidence="10">LPA synthase</shortName>
    </alternativeName>
</protein>
<keyword evidence="5 10" id="KW-1133">Transmembrane helix</keyword>
<dbReference type="RefSeq" id="WP_116480009.1">
    <property type="nucleotide sequence ID" value="NZ_CP096650.1"/>
</dbReference>
<comment type="subcellular location">
    <subcellularLocation>
        <location evidence="10">Cell membrane</location>
        <topology evidence="10">Multi-pass membrane protein</topology>
    </subcellularLocation>
</comment>
<evidence type="ECO:0000256" key="3">
    <source>
        <dbReference type="ARBA" id="ARBA00022679"/>
    </source>
</evidence>
<keyword evidence="1 10" id="KW-1003">Cell membrane</keyword>
<proteinExistence type="inferred from homology"/>
<evidence type="ECO:0000313" key="12">
    <source>
        <dbReference type="Proteomes" id="UP000245793"/>
    </source>
</evidence>
<comment type="pathway">
    <text evidence="10">Lipid metabolism; phospholipid metabolism.</text>
</comment>
<comment type="subunit">
    <text evidence="10">Probably interacts with PlsX.</text>
</comment>
<evidence type="ECO:0000256" key="6">
    <source>
        <dbReference type="ARBA" id="ARBA00023098"/>
    </source>
</evidence>
<evidence type="ECO:0000256" key="7">
    <source>
        <dbReference type="ARBA" id="ARBA00023136"/>
    </source>
</evidence>
<keyword evidence="2 10" id="KW-0444">Lipid biosynthesis</keyword>
<gene>
    <name evidence="10" type="primary">plsY</name>
    <name evidence="11" type="ORF">C7381_10480</name>
</gene>
<reference evidence="11 12" key="1">
    <citation type="submission" date="2018-04" db="EMBL/GenBank/DDBJ databases">
        <title>Genomic Encyclopedia of Type Strains, Phase IV (KMG-IV): sequencing the most valuable type-strain genomes for metagenomic binning, comparative biology and taxonomic classification.</title>
        <authorList>
            <person name="Goeker M."/>
        </authorList>
    </citation>
    <scope>NUCLEOTIDE SEQUENCE [LARGE SCALE GENOMIC DNA]</scope>
    <source>
        <strain evidence="11 12">DSM 20705</strain>
    </source>
</reference>
<dbReference type="GO" id="GO:0043772">
    <property type="term" value="F:acyl-phosphate glycerol-3-phosphate acyltransferase activity"/>
    <property type="evidence" value="ECO:0007669"/>
    <property type="project" value="UniProtKB-UniRule"/>
</dbReference>
<accession>A0A2U1E3P4</accession>
<dbReference type="EC" id="2.3.1.275" evidence="10"/>
<evidence type="ECO:0000256" key="8">
    <source>
        <dbReference type="ARBA" id="ARBA00023209"/>
    </source>
</evidence>
<keyword evidence="6 10" id="KW-0443">Lipid metabolism</keyword>
<keyword evidence="3 10" id="KW-0808">Transferase</keyword>